<dbReference type="SUPFAM" id="SSF57667">
    <property type="entry name" value="beta-beta-alpha zinc fingers"/>
    <property type="match status" value="1"/>
</dbReference>
<dbReference type="InterPro" id="IPR036236">
    <property type="entry name" value="Znf_C2H2_sf"/>
</dbReference>
<dbReference type="PROSITE" id="PS00028">
    <property type="entry name" value="ZINC_FINGER_C2H2_1"/>
    <property type="match status" value="2"/>
</dbReference>
<dbReference type="PANTHER" id="PTHR24388:SF104">
    <property type="entry name" value="AT-RICH BINDING PROTEIN-RELATED"/>
    <property type="match status" value="1"/>
</dbReference>
<dbReference type="InterPro" id="IPR050527">
    <property type="entry name" value="Snail/Krueppel_Znf"/>
</dbReference>
<protein>
    <recommendedName>
        <fullName evidence="9">C2H2-type domain-containing protein</fullName>
    </recommendedName>
</protein>
<gene>
    <name evidence="10" type="ORF">Zmor_017905</name>
</gene>
<evidence type="ECO:0000256" key="2">
    <source>
        <dbReference type="ARBA" id="ARBA00022737"/>
    </source>
</evidence>
<comment type="similarity">
    <text evidence="6">Belongs to the snail C2H2-type zinc-finger protein family.</text>
</comment>
<name>A0AA38IAL0_9CUCU</name>
<dbReference type="EMBL" id="JALNTZ010000005">
    <property type="protein sequence ID" value="KAJ3651901.1"/>
    <property type="molecule type" value="Genomic_DNA"/>
</dbReference>
<dbReference type="Pfam" id="PF00096">
    <property type="entry name" value="zf-C2H2"/>
    <property type="match status" value="1"/>
</dbReference>
<feature type="domain" description="C2H2-type" evidence="9">
    <location>
        <begin position="267"/>
        <end position="294"/>
    </location>
</feature>
<feature type="domain" description="C2H2-type" evidence="9">
    <location>
        <begin position="192"/>
        <end position="220"/>
    </location>
</feature>
<evidence type="ECO:0000256" key="7">
    <source>
        <dbReference type="PROSITE-ProRule" id="PRU00042"/>
    </source>
</evidence>
<evidence type="ECO:0000256" key="6">
    <source>
        <dbReference type="ARBA" id="ARBA00037948"/>
    </source>
</evidence>
<keyword evidence="3 7" id="KW-0863">Zinc-finger</keyword>
<keyword evidence="11" id="KW-1185">Reference proteome</keyword>
<dbReference type="SMART" id="SM00355">
    <property type="entry name" value="ZnF_C2H2"/>
    <property type="match status" value="4"/>
</dbReference>
<feature type="region of interest" description="Disordered" evidence="8">
    <location>
        <begin position="158"/>
        <end position="193"/>
    </location>
</feature>
<dbReference type="GO" id="GO:0000981">
    <property type="term" value="F:DNA-binding transcription factor activity, RNA polymerase II-specific"/>
    <property type="evidence" value="ECO:0007669"/>
    <property type="project" value="TreeGrafter"/>
</dbReference>
<dbReference type="PANTHER" id="PTHR24388">
    <property type="entry name" value="ZINC FINGER PROTEIN"/>
    <property type="match status" value="1"/>
</dbReference>
<keyword evidence="5" id="KW-0539">Nucleus</keyword>
<proteinExistence type="inferred from homology"/>
<sequence>MQKEKSSKTNTKKSPDLNGNNAQVTRNGIKDQIVTSDGRIFYPCQYCNKVFPIKKSRTFHIKKCPAKDYILSVDERNIPKKAANKIDIQQNIVLSEQMDVSEILKSNSPPIKITIRRNGAHDSDEFTVSNSLVLKEKNEAIEDFNALAKRLQSNAVTLIKQPKKEDEEKPKSEGDSSSSESIKEDSDESNETTCRECTKEFGSPLELLRHSRKCHSYPKVVMALSEVKKFYSVKNRSECPICHKPLKTSFRSAFVKHLHTHTNEMKYSCHVCKKKFRRSDHMKAHEKRHIIKDKK</sequence>
<feature type="region of interest" description="Disordered" evidence="8">
    <location>
        <begin position="1"/>
        <end position="24"/>
    </location>
</feature>
<comment type="caution">
    <text evidence="10">The sequence shown here is derived from an EMBL/GenBank/DDBJ whole genome shotgun (WGS) entry which is preliminary data.</text>
</comment>
<dbReference type="InterPro" id="IPR013087">
    <property type="entry name" value="Znf_C2H2_type"/>
</dbReference>
<keyword evidence="2" id="KW-0677">Repeat</keyword>
<dbReference type="PROSITE" id="PS50157">
    <property type="entry name" value="ZINC_FINGER_C2H2_2"/>
    <property type="match status" value="2"/>
</dbReference>
<evidence type="ECO:0000256" key="8">
    <source>
        <dbReference type="SAM" id="MobiDB-lite"/>
    </source>
</evidence>
<evidence type="ECO:0000256" key="3">
    <source>
        <dbReference type="ARBA" id="ARBA00022771"/>
    </source>
</evidence>
<keyword evidence="4" id="KW-0862">Zinc</keyword>
<evidence type="ECO:0000256" key="4">
    <source>
        <dbReference type="ARBA" id="ARBA00022833"/>
    </source>
</evidence>
<evidence type="ECO:0000313" key="11">
    <source>
        <dbReference type="Proteomes" id="UP001168821"/>
    </source>
</evidence>
<organism evidence="10 11">
    <name type="scientific">Zophobas morio</name>
    <dbReference type="NCBI Taxonomy" id="2755281"/>
    <lineage>
        <taxon>Eukaryota</taxon>
        <taxon>Metazoa</taxon>
        <taxon>Ecdysozoa</taxon>
        <taxon>Arthropoda</taxon>
        <taxon>Hexapoda</taxon>
        <taxon>Insecta</taxon>
        <taxon>Pterygota</taxon>
        <taxon>Neoptera</taxon>
        <taxon>Endopterygota</taxon>
        <taxon>Coleoptera</taxon>
        <taxon>Polyphaga</taxon>
        <taxon>Cucujiformia</taxon>
        <taxon>Tenebrionidae</taxon>
        <taxon>Zophobas</taxon>
    </lineage>
</organism>
<evidence type="ECO:0000313" key="10">
    <source>
        <dbReference type="EMBL" id="KAJ3651901.1"/>
    </source>
</evidence>
<accession>A0AA38IAL0</accession>
<evidence type="ECO:0000259" key="9">
    <source>
        <dbReference type="PROSITE" id="PS50157"/>
    </source>
</evidence>
<reference evidence="10" key="1">
    <citation type="journal article" date="2023" name="G3 (Bethesda)">
        <title>Whole genome assemblies of Zophobas morio and Tenebrio molitor.</title>
        <authorList>
            <person name="Kaur S."/>
            <person name="Stinson S.A."/>
            <person name="diCenzo G.C."/>
        </authorList>
    </citation>
    <scope>NUCLEOTIDE SEQUENCE</scope>
    <source>
        <strain evidence="10">QUZm001</strain>
    </source>
</reference>
<dbReference type="GO" id="GO:0000978">
    <property type="term" value="F:RNA polymerase II cis-regulatory region sequence-specific DNA binding"/>
    <property type="evidence" value="ECO:0007669"/>
    <property type="project" value="TreeGrafter"/>
</dbReference>
<feature type="compositionally biased region" description="Basic and acidic residues" evidence="8">
    <location>
        <begin position="162"/>
        <end position="174"/>
    </location>
</feature>
<evidence type="ECO:0000256" key="1">
    <source>
        <dbReference type="ARBA" id="ARBA00022723"/>
    </source>
</evidence>
<dbReference type="Gene3D" id="3.30.160.60">
    <property type="entry name" value="Classic Zinc Finger"/>
    <property type="match status" value="2"/>
</dbReference>
<dbReference type="GO" id="GO:0008270">
    <property type="term" value="F:zinc ion binding"/>
    <property type="evidence" value="ECO:0007669"/>
    <property type="project" value="UniProtKB-KW"/>
</dbReference>
<keyword evidence="1" id="KW-0479">Metal-binding</keyword>
<dbReference type="Proteomes" id="UP001168821">
    <property type="component" value="Unassembled WGS sequence"/>
</dbReference>
<dbReference type="AlphaFoldDB" id="A0AA38IAL0"/>
<evidence type="ECO:0000256" key="5">
    <source>
        <dbReference type="ARBA" id="ARBA00023242"/>
    </source>
</evidence>